<comment type="caution">
    <text evidence="3">The sequence shown here is derived from an EMBL/GenBank/DDBJ whole genome shotgun (WGS) entry which is preliminary data.</text>
</comment>
<evidence type="ECO:0000259" key="2">
    <source>
        <dbReference type="Pfam" id="PF03497"/>
    </source>
</evidence>
<reference evidence="3 4" key="1">
    <citation type="submission" date="2024-06" db="EMBL/GenBank/DDBJ databases">
        <title>Genomic Encyclopedia of Type Strains, Phase V (KMG-V): Genome sequencing to study the core and pangenomes of soil and plant-associated prokaryotes.</title>
        <authorList>
            <person name="Whitman W."/>
        </authorList>
    </citation>
    <scope>NUCLEOTIDE SEQUENCE [LARGE SCALE GENOMIC DNA]</scope>
    <source>
        <strain evidence="3 4">NE40</strain>
    </source>
</reference>
<accession>A0ABV2SKE2</accession>
<feature type="region of interest" description="Disordered" evidence="1">
    <location>
        <begin position="166"/>
        <end position="189"/>
    </location>
</feature>
<feature type="region of interest" description="Disordered" evidence="1">
    <location>
        <begin position="1"/>
        <end position="21"/>
    </location>
</feature>
<sequence length="605" mass="68563">MEGSQPKPGIYLPQKTTESTVPENKAVARAIIRSKSSDYLLSVRRPHSDSLYWSHKQIRLSPQFTVSLNRSSADSTPPAKPLELRLPAKVTETQDAKLPSVLSTISSSPGNEDEPAIEQPESPISAHYLRRQYSRQLSTDSRGTEPTSYFLSIQSVFGPFRKRRSLSSIESTTRTPASTLVQKEPEDKGWNVSSGRKIFRRCMSLPTTPPKLKRKLTPPDLLKYINKLPVTGGLEAVLAYPGQGIPREHLTEFAETCSVNRLVIGIRPFPETATQLALDNARSKPLSHKQKSASWGVQAPFLTDNQEYGKLFDAPADKLQKFQGYADEWSDEAVQLRQTDQQLKRLQMLKLPGSDVPMIEQLEYTTRDQITFQCRPSPGHSPYFYRGTKTEDGDWLIDIQEGGEFVPLKVIPLIPDYDLCFLYSLQEELDLAGKDKVPVPEISPDEIRERLIRLEGKTLSEQSKAEFAKIQLEVQSLKSFLQNMDQVLGNLTKQEELYLHELNYAIGRTGLNPMFHHGADNNNPVSDLDTNFPLTVVLPRFIEPLKERYYIIEDEKELKAFINLLKDNSYYAPTNPAWGSIHRVRGKSFRRYSSVTGEPMISMRH</sequence>
<name>A0ABV2SKE2_9GAMM</name>
<feature type="compositionally biased region" description="Polar residues" evidence="1">
    <location>
        <begin position="166"/>
        <end position="181"/>
    </location>
</feature>
<feature type="region of interest" description="Disordered" evidence="1">
    <location>
        <begin position="98"/>
        <end position="125"/>
    </location>
</feature>
<dbReference type="Gene3D" id="3.30.70.1720">
    <property type="match status" value="1"/>
</dbReference>
<feature type="compositionally biased region" description="Polar residues" evidence="1">
    <location>
        <begin position="101"/>
        <end position="110"/>
    </location>
</feature>
<dbReference type="InterPro" id="IPR037017">
    <property type="entry name" value="Anthrax_toxin_edema_cen_sf"/>
</dbReference>
<dbReference type="InterPro" id="IPR005165">
    <property type="entry name" value="Anthrax_toxin_edema_cen"/>
</dbReference>
<evidence type="ECO:0000313" key="3">
    <source>
        <dbReference type="EMBL" id="MET4758226.1"/>
    </source>
</evidence>
<dbReference type="SUPFAM" id="SSF81298">
    <property type="entry name" value="Adenylylcyclase toxin (the edema factor)"/>
    <property type="match status" value="1"/>
</dbReference>
<dbReference type="Proteomes" id="UP001549366">
    <property type="component" value="Unassembled WGS sequence"/>
</dbReference>
<protein>
    <recommendedName>
        <fullName evidence="2">Anthrax toxin edema factor central domain-containing protein</fullName>
    </recommendedName>
</protein>
<dbReference type="Gene3D" id="3.90.1760.10">
    <property type="entry name" value="Anthrax toxin, edema factor, central domain"/>
    <property type="match status" value="1"/>
</dbReference>
<organism evidence="3 4">
    <name type="scientific">Endozoicomonas lisbonensis</name>
    <dbReference type="NCBI Taxonomy" id="3120522"/>
    <lineage>
        <taxon>Bacteria</taxon>
        <taxon>Pseudomonadati</taxon>
        <taxon>Pseudomonadota</taxon>
        <taxon>Gammaproteobacteria</taxon>
        <taxon>Oceanospirillales</taxon>
        <taxon>Endozoicomonadaceae</taxon>
        <taxon>Endozoicomonas</taxon>
    </lineage>
</organism>
<keyword evidence="4" id="KW-1185">Reference proteome</keyword>
<dbReference type="InterPro" id="IPR035099">
    <property type="entry name" value="Anthrax_toxin_C-terminal"/>
</dbReference>
<evidence type="ECO:0000256" key="1">
    <source>
        <dbReference type="SAM" id="MobiDB-lite"/>
    </source>
</evidence>
<dbReference type="Pfam" id="PF03497">
    <property type="entry name" value="Anthrax_toxA"/>
    <property type="match status" value="1"/>
</dbReference>
<gene>
    <name evidence="3" type="ORF">V5J35_003418</name>
</gene>
<proteinExistence type="predicted"/>
<evidence type="ECO:0000313" key="4">
    <source>
        <dbReference type="Proteomes" id="UP001549366"/>
    </source>
</evidence>
<feature type="domain" description="Anthrax toxin edema factor central" evidence="2">
    <location>
        <begin position="243"/>
        <end position="348"/>
    </location>
</feature>
<dbReference type="EMBL" id="JBEWTB010000002">
    <property type="protein sequence ID" value="MET4758226.1"/>
    <property type="molecule type" value="Genomic_DNA"/>
</dbReference>